<dbReference type="EMBL" id="CAFBQO010000008">
    <property type="protein sequence ID" value="CAB5052209.1"/>
    <property type="molecule type" value="Genomic_DNA"/>
</dbReference>
<dbReference type="PROSITE" id="PS51786">
    <property type="entry name" value="LON_PROTEOLYTIC"/>
    <property type="match status" value="1"/>
</dbReference>
<dbReference type="SUPFAM" id="SSF54211">
    <property type="entry name" value="Ribosomal protein S5 domain 2-like"/>
    <property type="match status" value="1"/>
</dbReference>
<reference evidence="2" key="1">
    <citation type="submission" date="2020-05" db="EMBL/GenBank/DDBJ databases">
        <authorList>
            <person name="Chiriac C."/>
            <person name="Salcher M."/>
            <person name="Ghai R."/>
            <person name="Kavagutti S V."/>
        </authorList>
    </citation>
    <scope>NUCLEOTIDE SEQUENCE</scope>
</reference>
<dbReference type="Pfam" id="PF05362">
    <property type="entry name" value="Lon_C"/>
    <property type="match status" value="1"/>
</dbReference>
<name>A0A6J7TE87_9ZZZZ</name>
<dbReference type="GO" id="GO:0006508">
    <property type="term" value="P:proteolysis"/>
    <property type="evidence" value="ECO:0007669"/>
    <property type="project" value="InterPro"/>
</dbReference>
<organism evidence="2">
    <name type="scientific">freshwater metagenome</name>
    <dbReference type="NCBI Taxonomy" id="449393"/>
    <lineage>
        <taxon>unclassified sequences</taxon>
        <taxon>metagenomes</taxon>
        <taxon>ecological metagenomes</taxon>
    </lineage>
</organism>
<gene>
    <name evidence="2" type="ORF">UFOPK4307_00128</name>
</gene>
<dbReference type="InterPro" id="IPR014721">
    <property type="entry name" value="Ribsml_uS5_D2-typ_fold_subgr"/>
</dbReference>
<sequence length="90" mass="9058">MQGRKVAGSGTISANGTVGPIGGISEKIIAAKKAGATVLFASRDNCDEIARDVTGISVVAISTLDEALDYLQMAPTSNFRGVSGCTNLGA</sequence>
<evidence type="ECO:0000259" key="1">
    <source>
        <dbReference type="PROSITE" id="PS51786"/>
    </source>
</evidence>
<dbReference type="InterPro" id="IPR008269">
    <property type="entry name" value="Lon_proteolytic"/>
</dbReference>
<dbReference type="Gene3D" id="3.30.230.10">
    <property type="match status" value="1"/>
</dbReference>
<proteinExistence type="predicted"/>
<dbReference type="GO" id="GO:0004176">
    <property type="term" value="F:ATP-dependent peptidase activity"/>
    <property type="evidence" value="ECO:0007669"/>
    <property type="project" value="InterPro"/>
</dbReference>
<dbReference type="AlphaFoldDB" id="A0A6J7TE87"/>
<protein>
    <submittedName>
        <fullName evidence="2">Unannotated protein</fullName>
    </submittedName>
</protein>
<accession>A0A6J7TE87</accession>
<evidence type="ECO:0000313" key="2">
    <source>
        <dbReference type="EMBL" id="CAB5052209.1"/>
    </source>
</evidence>
<feature type="domain" description="Lon proteolytic" evidence="1">
    <location>
        <begin position="1"/>
        <end position="74"/>
    </location>
</feature>
<dbReference type="GO" id="GO:0004252">
    <property type="term" value="F:serine-type endopeptidase activity"/>
    <property type="evidence" value="ECO:0007669"/>
    <property type="project" value="InterPro"/>
</dbReference>
<dbReference type="InterPro" id="IPR020568">
    <property type="entry name" value="Ribosomal_Su5_D2-typ_SF"/>
</dbReference>